<dbReference type="Proteomes" id="UP001331761">
    <property type="component" value="Unassembled WGS sequence"/>
</dbReference>
<dbReference type="InterPro" id="IPR019428">
    <property type="entry name" value="7TM_GPCR_serpentine_rcpt_Str"/>
</dbReference>
<evidence type="ECO:0000256" key="1">
    <source>
        <dbReference type="SAM" id="Phobius"/>
    </source>
</evidence>
<reference evidence="2 3" key="1">
    <citation type="submission" date="2019-10" db="EMBL/GenBank/DDBJ databases">
        <title>Assembly and Annotation for the nematode Trichostrongylus colubriformis.</title>
        <authorList>
            <person name="Martin J."/>
        </authorList>
    </citation>
    <scope>NUCLEOTIDE SEQUENCE [LARGE SCALE GENOMIC DNA]</scope>
    <source>
        <strain evidence="2">G859</strain>
        <tissue evidence="2">Whole worm</tissue>
    </source>
</reference>
<gene>
    <name evidence="2" type="ORF">GCK32_010211</name>
</gene>
<dbReference type="Gene3D" id="1.20.1070.10">
    <property type="entry name" value="Rhodopsin 7-helix transmembrane proteins"/>
    <property type="match status" value="1"/>
</dbReference>
<evidence type="ECO:0000313" key="2">
    <source>
        <dbReference type="EMBL" id="KAK5970570.1"/>
    </source>
</evidence>
<accession>A0AAN8FIZ9</accession>
<comment type="caution">
    <text evidence="2">The sequence shown here is derived from an EMBL/GenBank/DDBJ whole genome shotgun (WGS) entry which is preliminary data.</text>
</comment>
<name>A0AAN8FIZ9_TRICO</name>
<proteinExistence type="predicted"/>
<keyword evidence="3" id="KW-1185">Reference proteome</keyword>
<evidence type="ECO:0000313" key="3">
    <source>
        <dbReference type="Proteomes" id="UP001331761"/>
    </source>
</evidence>
<evidence type="ECO:0008006" key="4">
    <source>
        <dbReference type="Google" id="ProtNLM"/>
    </source>
</evidence>
<feature type="transmembrane region" description="Helical" evidence="1">
    <location>
        <begin position="91"/>
        <end position="117"/>
    </location>
</feature>
<sequence>MIYFVLWPSDEFVEIAEKVWQGRLVVAEKVYIGVSNLGGANPFKMAMLIESLVMLLSVAQVNPFCAMQIHRCLKGNSSSLSTRTKKMQQKMFVLLTIQITCPTLLMHIPLGTMYLLLFCGFTSPPYISTFVGMGMALYPLLGPVITIAFVKDYRRVFLAMLRLAKNPEQSTLHLPIAGMTASTHSQFKANASTVFTPVSHK</sequence>
<dbReference type="SUPFAM" id="SSF81321">
    <property type="entry name" value="Family A G protein-coupled receptor-like"/>
    <property type="match status" value="1"/>
</dbReference>
<keyword evidence="1" id="KW-0472">Membrane</keyword>
<organism evidence="2 3">
    <name type="scientific">Trichostrongylus colubriformis</name>
    <name type="common">Black scour worm</name>
    <dbReference type="NCBI Taxonomy" id="6319"/>
    <lineage>
        <taxon>Eukaryota</taxon>
        <taxon>Metazoa</taxon>
        <taxon>Ecdysozoa</taxon>
        <taxon>Nematoda</taxon>
        <taxon>Chromadorea</taxon>
        <taxon>Rhabditida</taxon>
        <taxon>Rhabditina</taxon>
        <taxon>Rhabditomorpha</taxon>
        <taxon>Strongyloidea</taxon>
        <taxon>Trichostrongylidae</taxon>
        <taxon>Trichostrongylus</taxon>
    </lineage>
</organism>
<protein>
    <recommendedName>
        <fullName evidence="4">G protein-coupled receptor</fullName>
    </recommendedName>
</protein>
<dbReference type="PANTHER" id="PTHR22943">
    <property type="entry name" value="7-TRANSMEMBRANE DOMAIN RECEPTOR C.ELEGANS"/>
    <property type="match status" value="1"/>
</dbReference>
<keyword evidence="1" id="KW-1133">Transmembrane helix</keyword>
<dbReference type="AlphaFoldDB" id="A0AAN8FIZ9"/>
<feature type="transmembrane region" description="Helical" evidence="1">
    <location>
        <begin position="129"/>
        <end position="150"/>
    </location>
</feature>
<keyword evidence="1" id="KW-0812">Transmembrane</keyword>
<dbReference type="Pfam" id="PF10326">
    <property type="entry name" value="7TM_GPCR_Str"/>
    <property type="match status" value="1"/>
</dbReference>
<dbReference type="EMBL" id="WIXE01018826">
    <property type="protein sequence ID" value="KAK5970570.1"/>
    <property type="molecule type" value="Genomic_DNA"/>
</dbReference>
<dbReference type="PANTHER" id="PTHR22943:SF248">
    <property type="entry name" value="SEVEN TM RECEPTOR"/>
    <property type="match status" value="1"/>
</dbReference>